<feature type="transmembrane region" description="Helical" evidence="2">
    <location>
        <begin position="39"/>
        <end position="59"/>
    </location>
</feature>
<evidence type="ECO:0000259" key="3">
    <source>
        <dbReference type="Pfam" id="PF13462"/>
    </source>
</evidence>
<dbReference type="SUPFAM" id="SSF52833">
    <property type="entry name" value="Thioredoxin-like"/>
    <property type="match status" value="1"/>
</dbReference>
<evidence type="ECO:0000313" key="4">
    <source>
        <dbReference type="EMBL" id="UYG17212.1"/>
    </source>
</evidence>
<dbReference type="CDD" id="cd02972">
    <property type="entry name" value="DsbA_family"/>
    <property type="match status" value="1"/>
</dbReference>
<dbReference type="EMBL" id="CP107020">
    <property type="protein sequence ID" value="UYG17212.1"/>
    <property type="molecule type" value="Genomic_DNA"/>
</dbReference>
<keyword evidence="2" id="KW-1133">Transmembrane helix</keyword>
<dbReference type="Pfam" id="PF13462">
    <property type="entry name" value="Thioredoxin_4"/>
    <property type="match status" value="1"/>
</dbReference>
<feature type="region of interest" description="Disordered" evidence="1">
    <location>
        <begin position="1"/>
        <end position="24"/>
    </location>
</feature>
<accession>A0ABY6G1X8</accession>
<sequence>MAPSGSSSSAQERREAQREELRRQRQAELRRQKRIRTGVISVITVVALVVVFGIGYWIYQSTRPAGPVTAPTGMAADASSYEIGARKDKPVVDLYLDYMCPVCGQFHQINGDDLDSMIQNDEITLHVHTRTFLDGNSSTGDYSTRAANAAACVWDDDPENFWAFSDLLFDNQPAEGSAGLTNAQLTDYATQAGASDTVGQCITDKTHASWLHEVVEGEAKKTDTNGTPYVLIDGTPFTDWSTPGSLASAVAAAGGSSASDAGGASDGGS</sequence>
<dbReference type="InterPro" id="IPR036249">
    <property type="entry name" value="Thioredoxin-like_sf"/>
</dbReference>
<evidence type="ECO:0000256" key="1">
    <source>
        <dbReference type="SAM" id="MobiDB-lite"/>
    </source>
</evidence>
<dbReference type="InterPro" id="IPR012336">
    <property type="entry name" value="Thioredoxin-like_fold"/>
</dbReference>
<feature type="domain" description="Thioredoxin-like fold" evidence="3">
    <location>
        <begin position="83"/>
        <end position="250"/>
    </location>
</feature>
<dbReference type="Gene3D" id="3.40.30.10">
    <property type="entry name" value="Glutaredoxin"/>
    <property type="match status" value="1"/>
</dbReference>
<name>A0ABY6G1X8_9MICO</name>
<keyword evidence="5" id="KW-1185">Reference proteome</keyword>
<evidence type="ECO:0000256" key="2">
    <source>
        <dbReference type="SAM" id="Phobius"/>
    </source>
</evidence>
<keyword evidence="2" id="KW-0812">Transmembrane</keyword>
<dbReference type="Proteomes" id="UP001164305">
    <property type="component" value="Chromosome"/>
</dbReference>
<evidence type="ECO:0000313" key="5">
    <source>
        <dbReference type="Proteomes" id="UP001164305"/>
    </source>
</evidence>
<organism evidence="4 5">
    <name type="scientific">Brachybacterium huguangmaarense</name>
    <dbReference type="NCBI Taxonomy" id="1652028"/>
    <lineage>
        <taxon>Bacteria</taxon>
        <taxon>Bacillati</taxon>
        <taxon>Actinomycetota</taxon>
        <taxon>Actinomycetes</taxon>
        <taxon>Micrococcales</taxon>
        <taxon>Dermabacteraceae</taxon>
        <taxon>Brachybacterium</taxon>
    </lineage>
</organism>
<feature type="compositionally biased region" description="Basic and acidic residues" evidence="1">
    <location>
        <begin position="11"/>
        <end position="24"/>
    </location>
</feature>
<keyword evidence="2" id="KW-0472">Membrane</keyword>
<proteinExistence type="predicted"/>
<dbReference type="RefSeq" id="WP_263594421.1">
    <property type="nucleotide sequence ID" value="NZ_CP107020.1"/>
</dbReference>
<gene>
    <name evidence="4" type="ORF">BRM3_01895</name>
</gene>
<protein>
    <submittedName>
        <fullName evidence="4">DsbA family protein</fullName>
    </submittedName>
</protein>
<reference evidence="4" key="1">
    <citation type="submission" date="2022-10" db="EMBL/GenBank/DDBJ databases">
        <title>Whole-Genome Sequencing of Brachybacterium huguangmaarense BRM-3, Isolated from Betula schmidtii.</title>
        <authorList>
            <person name="Haam D."/>
        </authorList>
    </citation>
    <scope>NUCLEOTIDE SEQUENCE</scope>
    <source>
        <strain evidence="4">BRM-3</strain>
    </source>
</reference>